<evidence type="ECO:0000313" key="8">
    <source>
        <dbReference type="Proteomes" id="UP000271098"/>
    </source>
</evidence>
<comment type="similarity">
    <text evidence="2">Belongs to the eukaryotic RPB7/RPC8 RNA polymerase subunit family.</text>
</comment>
<evidence type="ECO:0000256" key="4">
    <source>
        <dbReference type="ARBA" id="ARBA00023163"/>
    </source>
</evidence>
<evidence type="ECO:0000256" key="2">
    <source>
        <dbReference type="ARBA" id="ARBA00009307"/>
    </source>
</evidence>
<dbReference type="OrthoDB" id="1162399at2759"/>
<dbReference type="InterPro" id="IPR036898">
    <property type="entry name" value="RNA_pol_Rpb7-like_N_sf"/>
</dbReference>
<dbReference type="GO" id="GO:0003697">
    <property type="term" value="F:single-stranded DNA binding"/>
    <property type="evidence" value="ECO:0007669"/>
    <property type="project" value="TreeGrafter"/>
</dbReference>
<evidence type="ECO:0000256" key="1">
    <source>
        <dbReference type="ARBA" id="ARBA00004123"/>
    </source>
</evidence>
<dbReference type="GO" id="GO:0031369">
    <property type="term" value="F:translation initiation factor binding"/>
    <property type="evidence" value="ECO:0007669"/>
    <property type="project" value="TreeGrafter"/>
</dbReference>
<name>A0A183DCK9_9BILA</name>
<evidence type="ECO:0000256" key="3">
    <source>
        <dbReference type="ARBA" id="ARBA00022478"/>
    </source>
</evidence>
<dbReference type="CDD" id="cd04329">
    <property type="entry name" value="RNAP_II_Rpb7_N"/>
    <property type="match status" value="1"/>
</dbReference>
<reference evidence="9" key="1">
    <citation type="submission" date="2016-06" db="UniProtKB">
        <authorList>
            <consortium name="WormBaseParasite"/>
        </authorList>
    </citation>
    <scope>IDENTIFICATION</scope>
</reference>
<dbReference type="Proteomes" id="UP000271098">
    <property type="component" value="Unassembled WGS sequence"/>
</dbReference>
<protein>
    <submittedName>
        <fullName evidence="9">SHS2_Rpb7-N domain-containing protein</fullName>
    </submittedName>
</protein>
<dbReference type="InterPro" id="IPR005576">
    <property type="entry name" value="Rpb7-like_N"/>
</dbReference>
<evidence type="ECO:0000259" key="6">
    <source>
        <dbReference type="Pfam" id="PF03876"/>
    </source>
</evidence>
<dbReference type="Gene3D" id="3.30.1490.120">
    <property type="entry name" value="RNA polymerase Rpb7-like, N-terminal domain"/>
    <property type="match status" value="1"/>
</dbReference>
<dbReference type="InterPro" id="IPR045113">
    <property type="entry name" value="Rpb7-like"/>
</dbReference>
<dbReference type="GO" id="GO:0003727">
    <property type="term" value="F:single-stranded RNA binding"/>
    <property type="evidence" value="ECO:0007669"/>
    <property type="project" value="TreeGrafter"/>
</dbReference>
<keyword evidence="5" id="KW-1133">Transmembrane helix</keyword>
<dbReference type="SUPFAM" id="SSF88798">
    <property type="entry name" value="N-terminal, heterodimerisation domain of RBP7 (RpoE)"/>
    <property type="match status" value="1"/>
</dbReference>
<keyword evidence="4" id="KW-0804">Transcription</keyword>
<keyword evidence="5" id="KW-0472">Membrane</keyword>
<evidence type="ECO:0000313" key="7">
    <source>
        <dbReference type="EMBL" id="VDK54789.1"/>
    </source>
</evidence>
<dbReference type="GO" id="GO:0060213">
    <property type="term" value="P:positive regulation of nuclear-transcribed mRNA poly(A) tail shortening"/>
    <property type="evidence" value="ECO:0007669"/>
    <property type="project" value="TreeGrafter"/>
</dbReference>
<dbReference type="GO" id="GO:0000932">
    <property type="term" value="C:P-body"/>
    <property type="evidence" value="ECO:0007669"/>
    <property type="project" value="TreeGrafter"/>
</dbReference>
<dbReference type="PANTHER" id="PTHR12709">
    <property type="entry name" value="DNA-DIRECTED RNA POLYMERASE II, III"/>
    <property type="match status" value="1"/>
</dbReference>
<dbReference type="AlphaFoldDB" id="A0A183DCK9"/>
<dbReference type="Pfam" id="PF03876">
    <property type="entry name" value="SHS2_Rpb7-N"/>
    <property type="match status" value="1"/>
</dbReference>
<gene>
    <name evidence="7" type="ORF">GPUH_LOCUS6451</name>
</gene>
<accession>A0A183DCK9</accession>
<comment type="subcellular location">
    <subcellularLocation>
        <location evidence="1">Nucleus</location>
    </subcellularLocation>
</comment>
<dbReference type="FunFam" id="3.30.1490.120:FF:000001">
    <property type="entry name" value="DNA-directed RNA polymerase II subunit RPB7"/>
    <property type="match status" value="1"/>
</dbReference>
<sequence length="131" mass="15163">MFYHIPLEHEICLHPKYFGPDLLETVKRKLFNEVEGTCTGKYGFVVAVTTIDNIGAGLIQPGFFCHESCLLILLLVLYVGFLPIHLLNHSYYFHAITLSLLLSFSLFFFRISILQISYMSFQYMAGRRLLY</sequence>
<proteinExistence type="inferred from homology"/>
<feature type="domain" description="RNA polymerase Rpb7-like N-terminal" evidence="6">
    <location>
        <begin position="9"/>
        <end position="62"/>
    </location>
</feature>
<evidence type="ECO:0000256" key="5">
    <source>
        <dbReference type="SAM" id="Phobius"/>
    </source>
</evidence>
<dbReference type="EMBL" id="UYRT01015175">
    <property type="protein sequence ID" value="VDK54789.1"/>
    <property type="molecule type" value="Genomic_DNA"/>
</dbReference>
<dbReference type="GO" id="GO:0045948">
    <property type="term" value="P:positive regulation of translational initiation"/>
    <property type="evidence" value="ECO:0007669"/>
    <property type="project" value="TreeGrafter"/>
</dbReference>
<dbReference type="WBParaSite" id="GPUH_0000645901-mRNA-1">
    <property type="protein sequence ID" value="GPUH_0000645901-mRNA-1"/>
    <property type="gene ID" value="GPUH_0000645901"/>
</dbReference>
<dbReference type="GO" id="GO:0005665">
    <property type="term" value="C:RNA polymerase II, core complex"/>
    <property type="evidence" value="ECO:0007669"/>
    <property type="project" value="TreeGrafter"/>
</dbReference>
<feature type="transmembrane region" description="Helical" evidence="5">
    <location>
        <begin position="68"/>
        <end position="86"/>
    </location>
</feature>
<keyword evidence="3" id="KW-0240">DNA-directed RNA polymerase</keyword>
<evidence type="ECO:0000313" key="9">
    <source>
        <dbReference type="WBParaSite" id="GPUH_0000645901-mRNA-1"/>
    </source>
</evidence>
<keyword evidence="5" id="KW-0812">Transmembrane</keyword>
<dbReference type="PANTHER" id="PTHR12709:SF4">
    <property type="entry name" value="DNA-DIRECTED RNA POLYMERASE II SUBUNIT RPB7"/>
    <property type="match status" value="1"/>
</dbReference>
<feature type="transmembrane region" description="Helical" evidence="5">
    <location>
        <begin position="92"/>
        <end position="118"/>
    </location>
</feature>
<dbReference type="GO" id="GO:0006367">
    <property type="term" value="P:transcription initiation at RNA polymerase II promoter"/>
    <property type="evidence" value="ECO:0007669"/>
    <property type="project" value="TreeGrafter"/>
</dbReference>
<organism evidence="9">
    <name type="scientific">Gongylonema pulchrum</name>
    <dbReference type="NCBI Taxonomy" id="637853"/>
    <lineage>
        <taxon>Eukaryota</taxon>
        <taxon>Metazoa</taxon>
        <taxon>Ecdysozoa</taxon>
        <taxon>Nematoda</taxon>
        <taxon>Chromadorea</taxon>
        <taxon>Rhabditida</taxon>
        <taxon>Spirurina</taxon>
        <taxon>Spiruromorpha</taxon>
        <taxon>Spiruroidea</taxon>
        <taxon>Gongylonematidae</taxon>
        <taxon>Gongylonema</taxon>
    </lineage>
</organism>
<keyword evidence="8" id="KW-1185">Reference proteome</keyword>
<reference evidence="7 8" key="2">
    <citation type="submission" date="2018-11" db="EMBL/GenBank/DDBJ databases">
        <authorList>
            <consortium name="Pathogen Informatics"/>
        </authorList>
    </citation>
    <scope>NUCLEOTIDE SEQUENCE [LARGE SCALE GENOMIC DNA]</scope>
</reference>